<dbReference type="InterPro" id="IPR029056">
    <property type="entry name" value="Ribokinase-like"/>
</dbReference>
<dbReference type="Gene3D" id="3.40.1190.20">
    <property type="match status" value="2"/>
</dbReference>
<evidence type="ECO:0000256" key="8">
    <source>
        <dbReference type="ARBA" id="ARBA00022840"/>
    </source>
</evidence>
<comment type="subcellular location">
    <subcellularLocation>
        <location evidence="10">Nucleus</location>
    </subcellularLocation>
</comment>
<comment type="pathway">
    <text evidence="1 10">Purine metabolism; AMP biosynthesis via salvage pathway; AMP from adenosine: step 1/1.</text>
</comment>
<evidence type="ECO:0000256" key="1">
    <source>
        <dbReference type="ARBA" id="ARBA00004801"/>
    </source>
</evidence>
<dbReference type="Gene3D" id="3.30.1110.10">
    <property type="match status" value="1"/>
</dbReference>
<dbReference type="InterPro" id="IPR011611">
    <property type="entry name" value="PfkB_dom"/>
</dbReference>
<dbReference type="GO" id="GO:0004001">
    <property type="term" value="F:adenosine kinase activity"/>
    <property type="evidence" value="ECO:0007669"/>
    <property type="project" value="UniProtKB-UniRule"/>
</dbReference>
<dbReference type="InterPro" id="IPR001805">
    <property type="entry name" value="Adenokinase"/>
</dbReference>
<evidence type="ECO:0000256" key="10">
    <source>
        <dbReference type="RuleBase" id="RU368116"/>
    </source>
</evidence>
<evidence type="ECO:0000313" key="12">
    <source>
        <dbReference type="EMBL" id="KAJ8023062.1"/>
    </source>
</evidence>
<comment type="subunit">
    <text evidence="10">Monomer.</text>
</comment>
<evidence type="ECO:0000256" key="7">
    <source>
        <dbReference type="ARBA" id="ARBA00022777"/>
    </source>
</evidence>
<comment type="cofactor">
    <cofactor evidence="10">
        <name>Mg(2+)</name>
        <dbReference type="ChEBI" id="CHEBI:18420"/>
    </cofactor>
    <text evidence="10">Binds 3 Mg(2+) ions per subunit.</text>
</comment>
<dbReference type="PANTHER" id="PTHR45769">
    <property type="entry name" value="ADENOSINE KINASE"/>
    <property type="match status" value="1"/>
</dbReference>
<dbReference type="GO" id="GO:0006144">
    <property type="term" value="P:purine nucleobase metabolic process"/>
    <property type="evidence" value="ECO:0007669"/>
    <property type="project" value="TreeGrafter"/>
</dbReference>
<keyword evidence="6 10" id="KW-0547">Nucleotide-binding</keyword>
<dbReference type="CDD" id="cd01168">
    <property type="entry name" value="adenosine_kinase"/>
    <property type="match status" value="1"/>
</dbReference>
<dbReference type="GO" id="GO:0005829">
    <property type="term" value="C:cytosol"/>
    <property type="evidence" value="ECO:0007669"/>
    <property type="project" value="TreeGrafter"/>
</dbReference>
<dbReference type="AlphaFoldDB" id="A0A9Q0YIA5"/>
<sequence>MAQLWVKCCYDFLFRYSESAIVCIGNPLLDISATGTKEFLEKYDLDANNSILAEEKHLPMFQEVLDNFEVEYTPGGAGPNTLRMIQWILQEPKRCAFFGCIGNDENGKILKKKMTQIGIHVNYLIDEDHKTGTCVSVVTGINRSLVADLGAANHYKKEHLKQPENWAHVEKATIIYVAGFHLSVAADAILELGKHAAMYNKIFGHNLSAPYLCELYTEQQMTLMPYVDYLFGNETDFAAFSKQQNFGTDDLKEVALKAAALPKVNTERERMVIITQGSLPTIVAHGNFIFQLLSSSSGKSRLAALRLPFFILGGEVAEYPVNEIRPEEIVDTNGAGDCFVGGFLSQLIQNKNIEECIKVANYCASYIIRRPGISMVGKPCIE</sequence>
<comment type="caution">
    <text evidence="12">The sequence shown here is derived from an EMBL/GenBank/DDBJ whole genome shotgun (WGS) entry which is preliminary data.</text>
</comment>
<dbReference type="PANTHER" id="PTHR45769:SF3">
    <property type="entry name" value="ADENOSINE KINASE"/>
    <property type="match status" value="1"/>
</dbReference>
<keyword evidence="13" id="KW-1185">Reference proteome</keyword>
<evidence type="ECO:0000256" key="9">
    <source>
        <dbReference type="PIRSR" id="PIRSR601805-1"/>
    </source>
</evidence>
<reference evidence="12" key="1">
    <citation type="submission" date="2021-10" db="EMBL/GenBank/DDBJ databases">
        <title>Tropical sea cucumber genome reveals ecological adaptation and Cuvierian tubules defense mechanism.</title>
        <authorList>
            <person name="Chen T."/>
        </authorList>
    </citation>
    <scope>NUCLEOTIDE SEQUENCE</scope>
    <source>
        <strain evidence="12">Nanhai2018</strain>
        <tissue evidence="12">Muscle</tissue>
    </source>
</reference>
<dbReference type="Proteomes" id="UP001152320">
    <property type="component" value="Chromosome 20"/>
</dbReference>
<dbReference type="GO" id="GO:0006166">
    <property type="term" value="P:purine ribonucleoside salvage"/>
    <property type="evidence" value="ECO:0007669"/>
    <property type="project" value="UniProtKB-KW"/>
</dbReference>
<comment type="function">
    <text evidence="10">ATP dependent phosphorylation of adenosine and other related nucleoside analogs to monophosphate derivatives.</text>
</comment>
<evidence type="ECO:0000256" key="6">
    <source>
        <dbReference type="ARBA" id="ARBA00022741"/>
    </source>
</evidence>
<keyword evidence="10" id="KW-0460">Magnesium</keyword>
<name>A0A9Q0YIA5_HOLLE</name>
<keyword evidence="4 10" id="KW-0808">Transferase</keyword>
<accession>A0A9Q0YIA5</accession>
<protein>
    <recommendedName>
        <fullName evidence="3 10">Adenosine kinase</fullName>
        <shortName evidence="10">AK</shortName>
        <ecNumber evidence="3 10">2.7.1.20</ecNumber>
    </recommendedName>
    <alternativeName>
        <fullName evidence="10">Adenosine 5'-phosphotransferase</fullName>
    </alternativeName>
</protein>
<dbReference type="EC" id="2.7.1.20" evidence="3 10"/>
<dbReference type="PROSITE" id="PS00584">
    <property type="entry name" value="PFKB_KINASES_2"/>
    <property type="match status" value="1"/>
</dbReference>
<feature type="domain" description="Carbohydrate kinase PfkB" evidence="11">
    <location>
        <begin position="39"/>
        <end position="372"/>
    </location>
</feature>
<dbReference type="OrthoDB" id="432447at2759"/>
<keyword evidence="10" id="KW-0539">Nucleus</keyword>
<gene>
    <name evidence="12" type="ORF">HOLleu_38137</name>
</gene>
<dbReference type="PRINTS" id="PR00989">
    <property type="entry name" value="ADENOKINASE"/>
</dbReference>
<keyword evidence="5 10" id="KW-0660">Purine salvage</keyword>
<feature type="active site" description="Proton acceptor" evidence="9">
    <location>
        <position position="337"/>
    </location>
</feature>
<dbReference type="GO" id="GO:0005524">
    <property type="term" value="F:ATP binding"/>
    <property type="evidence" value="ECO:0007669"/>
    <property type="project" value="UniProtKB-UniRule"/>
</dbReference>
<evidence type="ECO:0000256" key="5">
    <source>
        <dbReference type="ARBA" id="ARBA00022726"/>
    </source>
</evidence>
<dbReference type="Pfam" id="PF00294">
    <property type="entry name" value="PfkB"/>
    <property type="match status" value="1"/>
</dbReference>
<dbReference type="EMBL" id="JAIZAY010000020">
    <property type="protein sequence ID" value="KAJ8023062.1"/>
    <property type="molecule type" value="Genomic_DNA"/>
</dbReference>
<evidence type="ECO:0000259" key="11">
    <source>
        <dbReference type="Pfam" id="PF00294"/>
    </source>
</evidence>
<comment type="catalytic activity">
    <reaction evidence="10">
        <text>adenosine + ATP = AMP + ADP + H(+)</text>
        <dbReference type="Rhea" id="RHEA:20824"/>
        <dbReference type="ChEBI" id="CHEBI:15378"/>
        <dbReference type="ChEBI" id="CHEBI:16335"/>
        <dbReference type="ChEBI" id="CHEBI:30616"/>
        <dbReference type="ChEBI" id="CHEBI:456215"/>
        <dbReference type="ChEBI" id="CHEBI:456216"/>
        <dbReference type="EC" id="2.7.1.20"/>
    </reaction>
</comment>
<evidence type="ECO:0000313" key="13">
    <source>
        <dbReference type="Proteomes" id="UP001152320"/>
    </source>
</evidence>
<proteinExistence type="inferred from homology"/>
<keyword evidence="8 10" id="KW-0067">ATP-binding</keyword>
<evidence type="ECO:0000256" key="2">
    <source>
        <dbReference type="ARBA" id="ARBA00010688"/>
    </source>
</evidence>
<dbReference type="SUPFAM" id="SSF53613">
    <property type="entry name" value="Ribokinase-like"/>
    <property type="match status" value="1"/>
</dbReference>
<dbReference type="GO" id="GO:0044209">
    <property type="term" value="P:AMP salvage"/>
    <property type="evidence" value="ECO:0007669"/>
    <property type="project" value="UniProtKB-UniRule"/>
</dbReference>
<comment type="similarity">
    <text evidence="2 10">Belongs to the carbohydrate kinase PfkB family.</text>
</comment>
<evidence type="ECO:0000256" key="3">
    <source>
        <dbReference type="ARBA" id="ARBA00012119"/>
    </source>
</evidence>
<dbReference type="GO" id="GO:0005634">
    <property type="term" value="C:nucleus"/>
    <property type="evidence" value="ECO:0007669"/>
    <property type="project" value="UniProtKB-SubCell"/>
</dbReference>
<keyword evidence="7 10" id="KW-0418">Kinase</keyword>
<evidence type="ECO:0000256" key="4">
    <source>
        <dbReference type="ARBA" id="ARBA00022679"/>
    </source>
</evidence>
<organism evidence="12 13">
    <name type="scientific">Holothuria leucospilota</name>
    <name type="common">Black long sea cucumber</name>
    <name type="synonym">Mertensiothuria leucospilota</name>
    <dbReference type="NCBI Taxonomy" id="206669"/>
    <lineage>
        <taxon>Eukaryota</taxon>
        <taxon>Metazoa</taxon>
        <taxon>Echinodermata</taxon>
        <taxon>Eleutherozoa</taxon>
        <taxon>Echinozoa</taxon>
        <taxon>Holothuroidea</taxon>
        <taxon>Aspidochirotacea</taxon>
        <taxon>Aspidochirotida</taxon>
        <taxon>Holothuriidae</taxon>
        <taxon>Holothuria</taxon>
    </lineage>
</organism>
<dbReference type="InterPro" id="IPR002173">
    <property type="entry name" value="Carboh/pur_kinase_PfkB_CS"/>
</dbReference>